<feature type="domain" description="RNA polymerase sigma-70 region 2" evidence="7">
    <location>
        <begin position="35"/>
        <end position="95"/>
    </location>
</feature>
<gene>
    <name evidence="8" type="ORF">ACFFTR_28095</name>
</gene>
<dbReference type="Gene3D" id="1.10.1740.10">
    <property type="match status" value="1"/>
</dbReference>
<keyword evidence="3" id="KW-0238">DNA-binding</keyword>
<evidence type="ECO:0000256" key="3">
    <source>
        <dbReference type="ARBA" id="ARBA00023125"/>
    </source>
</evidence>
<sequence length="462" mass="49124">MAPAAGRVSRLCRRASTGRPGGRRHIRGNVRLRGERLVRLARLLVRDRHLAEDLVQEVLGRAYVRWDRVSRADDIDVYVRRMLVNRHISWLRRRSSSEIATDRFADRPTGTDIGTQTAEREAAWQLIADLPPRQRATVVLRYYEDLDDARHRRNRHLTLGAAVAVLGVIAGAALVPHRTPAPLPGLPPSATPGTSATGAAPTPSASPLLRPPAAEGRRPLADGGRPGDGLQLHLDTDDPETLLLTYSAAPGTESLRVVRSKTSPPGVDGYLLAVGGSVAELDAALEPRLGAGATWQTQDVVNGWAVRVWQPRAGLWAAAAVELAKNPKVSSPPDAVAEAAARLALDRVLTCTLGVRLTWAPPGTKTAGCGLTWAGRSGFAGLSLQAPSGGYFYLSEVSAGDFHPNTTYAGVPVQNDRDGATAVIGEHTFVIEAAASGLPRDALLHVLTGIRLAPATTDPLAS</sequence>
<dbReference type="InterPro" id="IPR013325">
    <property type="entry name" value="RNA_pol_sigma_r2"/>
</dbReference>
<keyword evidence="6" id="KW-0472">Membrane</keyword>
<keyword evidence="9" id="KW-1185">Reference proteome</keyword>
<dbReference type="InterPro" id="IPR036388">
    <property type="entry name" value="WH-like_DNA-bd_sf"/>
</dbReference>
<keyword evidence="4" id="KW-0804">Transcription</keyword>
<dbReference type="PANTHER" id="PTHR43133">
    <property type="entry name" value="RNA POLYMERASE ECF-TYPE SIGMA FACTO"/>
    <property type="match status" value="1"/>
</dbReference>
<dbReference type="InterPro" id="IPR039425">
    <property type="entry name" value="RNA_pol_sigma-70-like"/>
</dbReference>
<dbReference type="Gene3D" id="1.10.10.10">
    <property type="entry name" value="Winged helix-like DNA-binding domain superfamily/Winged helix DNA-binding domain"/>
    <property type="match status" value="1"/>
</dbReference>
<feature type="compositionally biased region" description="Low complexity" evidence="5">
    <location>
        <begin position="191"/>
        <end position="214"/>
    </location>
</feature>
<feature type="compositionally biased region" description="Pro residues" evidence="5">
    <location>
        <begin position="180"/>
        <end position="190"/>
    </location>
</feature>
<evidence type="ECO:0000256" key="5">
    <source>
        <dbReference type="SAM" id="MobiDB-lite"/>
    </source>
</evidence>
<dbReference type="Proteomes" id="UP001589608">
    <property type="component" value="Unassembled WGS sequence"/>
</dbReference>
<keyword evidence="6" id="KW-1133">Transmembrane helix</keyword>
<dbReference type="Pfam" id="PF04542">
    <property type="entry name" value="Sigma70_r2"/>
    <property type="match status" value="1"/>
</dbReference>
<feature type="region of interest" description="Disordered" evidence="5">
    <location>
        <begin position="180"/>
        <end position="232"/>
    </location>
</feature>
<evidence type="ECO:0000259" key="7">
    <source>
        <dbReference type="Pfam" id="PF04542"/>
    </source>
</evidence>
<dbReference type="EMBL" id="JBHMCA010000051">
    <property type="protein sequence ID" value="MFB9446968.1"/>
    <property type="molecule type" value="Genomic_DNA"/>
</dbReference>
<organism evidence="8 9">
    <name type="scientific">Dactylosporangium vinaceum</name>
    <dbReference type="NCBI Taxonomy" id="53362"/>
    <lineage>
        <taxon>Bacteria</taxon>
        <taxon>Bacillati</taxon>
        <taxon>Actinomycetota</taxon>
        <taxon>Actinomycetes</taxon>
        <taxon>Micromonosporales</taxon>
        <taxon>Micromonosporaceae</taxon>
        <taxon>Dactylosporangium</taxon>
    </lineage>
</organism>
<name>A0ABV5MDN4_9ACTN</name>
<evidence type="ECO:0000313" key="9">
    <source>
        <dbReference type="Proteomes" id="UP001589608"/>
    </source>
</evidence>
<proteinExistence type="predicted"/>
<dbReference type="RefSeq" id="WP_223104953.1">
    <property type="nucleotide sequence ID" value="NZ_CP061913.1"/>
</dbReference>
<reference evidence="8 9" key="1">
    <citation type="submission" date="2024-09" db="EMBL/GenBank/DDBJ databases">
        <authorList>
            <person name="Sun Q."/>
            <person name="Mori K."/>
        </authorList>
    </citation>
    <scope>NUCLEOTIDE SEQUENCE [LARGE SCALE GENOMIC DNA]</scope>
    <source>
        <strain evidence="8 9">JCM 3307</strain>
    </source>
</reference>
<evidence type="ECO:0000256" key="6">
    <source>
        <dbReference type="SAM" id="Phobius"/>
    </source>
</evidence>
<keyword evidence="1" id="KW-0805">Transcription regulation</keyword>
<keyword evidence="6" id="KW-0812">Transmembrane</keyword>
<evidence type="ECO:0000256" key="1">
    <source>
        <dbReference type="ARBA" id="ARBA00023015"/>
    </source>
</evidence>
<keyword evidence="2" id="KW-0731">Sigma factor</keyword>
<evidence type="ECO:0000256" key="2">
    <source>
        <dbReference type="ARBA" id="ARBA00023082"/>
    </source>
</evidence>
<evidence type="ECO:0000256" key="4">
    <source>
        <dbReference type="ARBA" id="ARBA00023163"/>
    </source>
</evidence>
<feature type="transmembrane region" description="Helical" evidence="6">
    <location>
        <begin position="157"/>
        <end position="175"/>
    </location>
</feature>
<protein>
    <submittedName>
        <fullName evidence="8">SigE family RNA polymerase sigma factor</fullName>
    </submittedName>
</protein>
<dbReference type="PANTHER" id="PTHR43133:SF50">
    <property type="entry name" value="ECF RNA POLYMERASE SIGMA FACTOR SIGM"/>
    <property type="match status" value="1"/>
</dbReference>
<evidence type="ECO:0000313" key="8">
    <source>
        <dbReference type="EMBL" id="MFB9446968.1"/>
    </source>
</evidence>
<dbReference type="SUPFAM" id="SSF88946">
    <property type="entry name" value="Sigma2 domain of RNA polymerase sigma factors"/>
    <property type="match status" value="1"/>
</dbReference>
<accession>A0ABV5MDN4</accession>
<comment type="caution">
    <text evidence="8">The sequence shown here is derived from an EMBL/GenBank/DDBJ whole genome shotgun (WGS) entry which is preliminary data.</text>
</comment>
<dbReference type="InterPro" id="IPR007627">
    <property type="entry name" value="RNA_pol_sigma70_r2"/>
</dbReference>